<feature type="domain" description="Peptidase S8/S53" evidence="7">
    <location>
        <begin position="61"/>
        <end position="173"/>
    </location>
</feature>
<gene>
    <name evidence="8" type="ORF">AVDCRST_MAG38-1892</name>
</gene>
<dbReference type="PANTHER" id="PTHR43806">
    <property type="entry name" value="PEPTIDASE S8"/>
    <property type="match status" value="1"/>
</dbReference>
<feature type="signal peptide" evidence="6">
    <location>
        <begin position="1"/>
        <end position="29"/>
    </location>
</feature>
<organism evidence="8">
    <name type="scientific">uncultured Solirubrobacteraceae bacterium</name>
    <dbReference type="NCBI Taxonomy" id="1162706"/>
    <lineage>
        <taxon>Bacteria</taxon>
        <taxon>Bacillati</taxon>
        <taxon>Actinomycetota</taxon>
        <taxon>Thermoleophilia</taxon>
        <taxon>Solirubrobacterales</taxon>
        <taxon>Solirubrobacteraceae</taxon>
        <taxon>environmental samples</taxon>
    </lineage>
</organism>
<dbReference type="Pfam" id="PF00082">
    <property type="entry name" value="Peptidase_S8"/>
    <property type="match status" value="1"/>
</dbReference>
<evidence type="ECO:0000256" key="2">
    <source>
        <dbReference type="ARBA" id="ARBA00022670"/>
    </source>
</evidence>
<reference evidence="8" key="1">
    <citation type="submission" date="2020-02" db="EMBL/GenBank/DDBJ databases">
        <authorList>
            <person name="Meier V. D."/>
        </authorList>
    </citation>
    <scope>NUCLEOTIDE SEQUENCE</scope>
    <source>
        <strain evidence="8">AVDCRST_MAG38</strain>
    </source>
</reference>
<dbReference type="GO" id="GO:0004252">
    <property type="term" value="F:serine-type endopeptidase activity"/>
    <property type="evidence" value="ECO:0007669"/>
    <property type="project" value="InterPro"/>
</dbReference>
<dbReference type="InterPro" id="IPR050131">
    <property type="entry name" value="Peptidase_S8_subtilisin-like"/>
</dbReference>
<evidence type="ECO:0000256" key="3">
    <source>
        <dbReference type="ARBA" id="ARBA00022801"/>
    </source>
</evidence>
<dbReference type="Gene3D" id="3.40.50.200">
    <property type="entry name" value="Peptidase S8/S53 domain"/>
    <property type="match status" value="1"/>
</dbReference>
<keyword evidence="2" id="KW-0645">Protease</keyword>
<dbReference type="PROSITE" id="PS51892">
    <property type="entry name" value="SUBTILASE"/>
    <property type="match status" value="1"/>
</dbReference>
<evidence type="ECO:0000256" key="5">
    <source>
        <dbReference type="PROSITE-ProRule" id="PRU01240"/>
    </source>
</evidence>
<comment type="similarity">
    <text evidence="1 5">Belongs to the peptidase S8 family.</text>
</comment>
<evidence type="ECO:0000259" key="7">
    <source>
        <dbReference type="Pfam" id="PF00082"/>
    </source>
</evidence>
<evidence type="ECO:0000256" key="1">
    <source>
        <dbReference type="ARBA" id="ARBA00011073"/>
    </source>
</evidence>
<dbReference type="InterPro" id="IPR022398">
    <property type="entry name" value="Peptidase_S8_His-AS"/>
</dbReference>
<feature type="chain" id="PRO_5026918504" description="Peptidase S8/S53 domain-containing protein" evidence="6">
    <location>
        <begin position="30"/>
        <end position="200"/>
    </location>
</feature>
<dbReference type="AlphaFoldDB" id="A0A6J4RWP8"/>
<sequence>MSATARIQRGTIALAALVAAGALAGPARAATPSDAYPSPQAVAANAEFLVQVPAPPGGAGAVCVIDTGVTPLPDTASQIVERVAIDGGTPDDIYHRPEDPHSGHGSFVASTIASQIDGRGSAGIWPAAKIISVRVFSRPDRGATPGQYNTAISECTRRARTHAVRVINISLGGSGATGYELQRLEDRTITARNDHNLNVV</sequence>
<name>A0A6J4RWP8_9ACTN</name>
<keyword evidence="4" id="KW-0720">Serine protease</keyword>
<protein>
    <recommendedName>
        <fullName evidence="7">Peptidase S8/S53 domain-containing protein</fullName>
    </recommendedName>
</protein>
<keyword evidence="3" id="KW-0378">Hydrolase</keyword>
<proteinExistence type="inferred from homology"/>
<dbReference type="PANTHER" id="PTHR43806:SF11">
    <property type="entry name" value="CEREVISIN-RELATED"/>
    <property type="match status" value="1"/>
</dbReference>
<feature type="non-terminal residue" evidence="8">
    <location>
        <position position="200"/>
    </location>
</feature>
<dbReference type="SUPFAM" id="SSF52743">
    <property type="entry name" value="Subtilisin-like"/>
    <property type="match status" value="1"/>
</dbReference>
<accession>A0A6J4RWP8</accession>
<dbReference type="InterPro" id="IPR036852">
    <property type="entry name" value="Peptidase_S8/S53_dom_sf"/>
</dbReference>
<dbReference type="CDD" id="cd00306">
    <property type="entry name" value="Peptidases_S8_S53"/>
    <property type="match status" value="1"/>
</dbReference>
<evidence type="ECO:0000256" key="6">
    <source>
        <dbReference type="SAM" id="SignalP"/>
    </source>
</evidence>
<dbReference type="GO" id="GO:0006508">
    <property type="term" value="P:proteolysis"/>
    <property type="evidence" value="ECO:0007669"/>
    <property type="project" value="UniProtKB-KW"/>
</dbReference>
<evidence type="ECO:0000313" key="8">
    <source>
        <dbReference type="EMBL" id="CAA9479052.1"/>
    </source>
</evidence>
<comment type="caution">
    <text evidence="5">Lacks conserved residue(s) required for the propagation of feature annotation.</text>
</comment>
<dbReference type="InterPro" id="IPR000209">
    <property type="entry name" value="Peptidase_S8/S53_dom"/>
</dbReference>
<dbReference type="EMBL" id="CADCVJ010000156">
    <property type="protein sequence ID" value="CAA9479052.1"/>
    <property type="molecule type" value="Genomic_DNA"/>
</dbReference>
<keyword evidence="6" id="KW-0732">Signal</keyword>
<evidence type="ECO:0000256" key="4">
    <source>
        <dbReference type="ARBA" id="ARBA00022825"/>
    </source>
</evidence>
<dbReference type="PROSITE" id="PS00137">
    <property type="entry name" value="SUBTILASE_HIS"/>
    <property type="match status" value="1"/>
</dbReference>